<accession>A0ACB0ZS95</accession>
<reference evidence="1" key="1">
    <citation type="submission" date="2023-11" db="EMBL/GenBank/DDBJ databases">
        <authorList>
            <person name="Poullet M."/>
        </authorList>
    </citation>
    <scope>NUCLEOTIDE SEQUENCE</scope>
    <source>
        <strain evidence="1">E1834</strain>
    </source>
</reference>
<keyword evidence="2" id="KW-1185">Reference proteome</keyword>
<name>A0ACB0ZS95_MELEN</name>
<sequence>MTYDFHITSENKTGYNSPLRTNDSLNIIDAANYWVRGGMPRNKIIIGFPTYAHGFKLSNPNSKDLSVGAPASGPANATEFAQEPGVAAYFEICEMLAKGAKDFYDPNALVPYLYQNGEWFSYDNQQSYLQKIKWLSSQGFGGAFVWALDFDDFNGKCSGSKYGIYPLIGTIAKLLGQVKHELVSVSEIMKVK</sequence>
<evidence type="ECO:0000313" key="2">
    <source>
        <dbReference type="Proteomes" id="UP001497535"/>
    </source>
</evidence>
<dbReference type="EMBL" id="CAVMJV010000045">
    <property type="protein sequence ID" value="CAK5081994.1"/>
    <property type="molecule type" value="Genomic_DNA"/>
</dbReference>
<gene>
    <name evidence="1" type="ORF">MENTE1834_LOCUS29237</name>
</gene>
<protein>
    <submittedName>
        <fullName evidence="1">Uncharacterized protein</fullName>
    </submittedName>
</protein>
<proteinExistence type="predicted"/>
<dbReference type="Proteomes" id="UP001497535">
    <property type="component" value="Unassembled WGS sequence"/>
</dbReference>
<comment type="caution">
    <text evidence="1">The sequence shown here is derived from an EMBL/GenBank/DDBJ whole genome shotgun (WGS) entry which is preliminary data.</text>
</comment>
<evidence type="ECO:0000313" key="1">
    <source>
        <dbReference type="EMBL" id="CAK5081994.1"/>
    </source>
</evidence>
<organism evidence="1 2">
    <name type="scientific">Meloidogyne enterolobii</name>
    <name type="common">Root-knot nematode worm</name>
    <name type="synonym">Meloidogyne mayaguensis</name>
    <dbReference type="NCBI Taxonomy" id="390850"/>
    <lineage>
        <taxon>Eukaryota</taxon>
        <taxon>Metazoa</taxon>
        <taxon>Ecdysozoa</taxon>
        <taxon>Nematoda</taxon>
        <taxon>Chromadorea</taxon>
        <taxon>Rhabditida</taxon>
        <taxon>Tylenchina</taxon>
        <taxon>Tylenchomorpha</taxon>
        <taxon>Tylenchoidea</taxon>
        <taxon>Meloidogynidae</taxon>
        <taxon>Meloidogyninae</taxon>
        <taxon>Meloidogyne</taxon>
    </lineage>
</organism>